<feature type="transmembrane region" description="Helical" evidence="2">
    <location>
        <begin position="301"/>
        <end position="324"/>
    </location>
</feature>
<dbReference type="Proteomes" id="UP001063166">
    <property type="component" value="Unassembled WGS sequence"/>
</dbReference>
<keyword evidence="4" id="KW-1185">Reference proteome</keyword>
<protein>
    <submittedName>
        <fullName evidence="3">Uncharacterized protein</fullName>
    </submittedName>
</protein>
<dbReference type="OrthoDB" id="2756615at2759"/>
<feature type="region of interest" description="Disordered" evidence="1">
    <location>
        <begin position="377"/>
        <end position="428"/>
    </location>
</feature>
<feature type="compositionally biased region" description="Polar residues" evidence="1">
    <location>
        <begin position="388"/>
        <end position="400"/>
    </location>
</feature>
<keyword evidence="2" id="KW-1133">Transmembrane helix</keyword>
<dbReference type="EMBL" id="BRPK01000001">
    <property type="protein sequence ID" value="GLB34336.1"/>
    <property type="molecule type" value="Genomic_DNA"/>
</dbReference>
<name>A0A9P3PF52_LYOSH</name>
<feature type="region of interest" description="Disordered" evidence="1">
    <location>
        <begin position="443"/>
        <end position="465"/>
    </location>
</feature>
<gene>
    <name evidence="3" type="ORF">LshimejAT787_0112200</name>
</gene>
<accession>A0A9P3PF52</accession>
<organism evidence="3 4">
    <name type="scientific">Lyophyllum shimeji</name>
    <name type="common">Hon-shimeji</name>
    <name type="synonym">Tricholoma shimeji</name>
    <dbReference type="NCBI Taxonomy" id="47721"/>
    <lineage>
        <taxon>Eukaryota</taxon>
        <taxon>Fungi</taxon>
        <taxon>Dikarya</taxon>
        <taxon>Basidiomycota</taxon>
        <taxon>Agaricomycotina</taxon>
        <taxon>Agaricomycetes</taxon>
        <taxon>Agaricomycetidae</taxon>
        <taxon>Agaricales</taxon>
        <taxon>Tricholomatineae</taxon>
        <taxon>Lyophyllaceae</taxon>
        <taxon>Lyophyllum</taxon>
    </lineage>
</organism>
<sequence>MARILIDNTSERVEGPTWTSFHHETFLGGSMFLQKTSNGFPSSVGPFSVTFNGTSIALYGDTNSQVNQTGTVSIDGGPPFPTATFQGLRPFSIVTQFFQSPTLPDTTHTITVADLVVALDYMVVTAGNDTPLAQETLIVDDSDPAIVYDGPWVQNSSMLVFPPALPNGAQHEFLPFGNATHGTNTAGASATFTFTGTSVTVYGVIHDPPALGSLYVRYTMDGFPTEQRYYPTAPRPHYPWYSNTSLATGEHTLKIEVTDTGDGDWNYTLDYITYTPSFDSLGSKLSTSPSGTYGRHGTRPALIGAICGAVGGVLVLVLVGLVIFRKRVFLRTAYSRPASVERKDRRSSVFRALGDSNGPLALNDPFQIQGLQPNERAKGQFPALPPVSTVTNDLSDSASVQRMPPGAAPADSQAYRYNRGSGSTDAGARIQRLEQIVASVQRDLQVAGSSTMSERQPPPYKEDLP</sequence>
<evidence type="ECO:0000313" key="3">
    <source>
        <dbReference type="EMBL" id="GLB34336.1"/>
    </source>
</evidence>
<dbReference type="Gene3D" id="2.60.120.260">
    <property type="entry name" value="Galactose-binding domain-like"/>
    <property type="match status" value="2"/>
</dbReference>
<evidence type="ECO:0000256" key="1">
    <source>
        <dbReference type="SAM" id="MobiDB-lite"/>
    </source>
</evidence>
<keyword evidence="2" id="KW-0472">Membrane</keyword>
<keyword evidence="2" id="KW-0812">Transmembrane</keyword>
<evidence type="ECO:0000313" key="4">
    <source>
        <dbReference type="Proteomes" id="UP001063166"/>
    </source>
</evidence>
<reference evidence="3" key="1">
    <citation type="submission" date="2022-07" db="EMBL/GenBank/DDBJ databases">
        <title>The genome of Lyophyllum shimeji provides insight into the initial evolution of ectomycorrhizal fungal genome.</title>
        <authorList>
            <person name="Kobayashi Y."/>
            <person name="Shibata T."/>
            <person name="Hirakawa H."/>
            <person name="Shigenobu S."/>
            <person name="Nishiyama T."/>
            <person name="Yamada A."/>
            <person name="Hasebe M."/>
            <person name="Kawaguchi M."/>
        </authorList>
    </citation>
    <scope>NUCLEOTIDE SEQUENCE</scope>
    <source>
        <strain evidence="3">AT787</strain>
    </source>
</reference>
<proteinExistence type="predicted"/>
<comment type="caution">
    <text evidence="3">The sequence shown here is derived from an EMBL/GenBank/DDBJ whole genome shotgun (WGS) entry which is preliminary data.</text>
</comment>
<evidence type="ECO:0000256" key="2">
    <source>
        <dbReference type="SAM" id="Phobius"/>
    </source>
</evidence>
<dbReference type="AlphaFoldDB" id="A0A9P3PF52"/>